<gene>
    <name evidence="1" type="ORF">SUH3_12960</name>
</gene>
<protein>
    <recommendedName>
        <fullName evidence="3">Rhamnosyl transferase</fullName>
    </recommendedName>
</protein>
<evidence type="ECO:0000313" key="2">
    <source>
        <dbReference type="Proteomes" id="UP000027746"/>
    </source>
</evidence>
<dbReference type="OrthoDB" id="9771846at2"/>
<name>A0A073IWF0_9RHOB</name>
<comment type="caution">
    <text evidence="1">The sequence shown here is derived from an EMBL/GenBank/DDBJ whole genome shotgun (WGS) entry which is preliminary data.</text>
</comment>
<dbReference type="SUPFAM" id="SSF53448">
    <property type="entry name" value="Nucleotide-diphospho-sugar transferases"/>
    <property type="match status" value="1"/>
</dbReference>
<dbReference type="InterPro" id="IPR021466">
    <property type="entry name" value="Put_rhamnosyl_transferase"/>
</dbReference>
<accession>A0A073IWF0</accession>
<dbReference type="RefSeq" id="WP_037931603.1">
    <property type="nucleotide sequence ID" value="NZ_CP054599.1"/>
</dbReference>
<dbReference type="EMBL" id="JAMD01000027">
    <property type="protein sequence ID" value="KEJ93796.1"/>
    <property type="molecule type" value="Genomic_DNA"/>
</dbReference>
<keyword evidence="2" id="KW-1185">Reference proteome</keyword>
<dbReference type="Pfam" id="PF11316">
    <property type="entry name" value="Rhamno_transf"/>
    <property type="match status" value="1"/>
</dbReference>
<proteinExistence type="predicted"/>
<dbReference type="AlphaFoldDB" id="A0A073IWF0"/>
<dbReference type="GeneID" id="68868812"/>
<reference evidence="1 2" key="1">
    <citation type="submission" date="2014-01" db="EMBL/GenBank/DDBJ databases">
        <title>Sulfitobacter sp. H3 (MCCC 1A00686) Genome Sequencing.</title>
        <authorList>
            <person name="Lai Q."/>
            <person name="Hong Z."/>
        </authorList>
    </citation>
    <scope>NUCLEOTIDE SEQUENCE [LARGE SCALE GENOMIC DNA]</scope>
    <source>
        <strain evidence="1 2">H3</strain>
    </source>
</reference>
<evidence type="ECO:0008006" key="3">
    <source>
        <dbReference type="Google" id="ProtNLM"/>
    </source>
</evidence>
<dbReference type="InterPro" id="IPR029044">
    <property type="entry name" value="Nucleotide-diphossugar_trans"/>
</dbReference>
<dbReference type="Proteomes" id="UP000027746">
    <property type="component" value="Unassembled WGS sequence"/>
</dbReference>
<evidence type="ECO:0000313" key="1">
    <source>
        <dbReference type="EMBL" id="KEJ93796.1"/>
    </source>
</evidence>
<organism evidence="1 2">
    <name type="scientific">Pseudosulfitobacter pseudonitzschiae</name>
    <dbReference type="NCBI Taxonomy" id="1402135"/>
    <lineage>
        <taxon>Bacteria</taxon>
        <taxon>Pseudomonadati</taxon>
        <taxon>Pseudomonadota</taxon>
        <taxon>Alphaproteobacteria</taxon>
        <taxon>Rhodobacterales</taxon>
        <taxon>Roseobacteraceae</taxon>
        <taxon>Pseudosulfitobacter</taxon>
    </lineage>
</organism>
<sequence length="269" mass="30372">MQVIGLCRFSYPAIGGFQVDHPTLEERIAYLYSPARMEERFATFETITLPPLRAQTDPDFTFLVVIGDSLPDHYRQRLDALLADVPQAIIAAYPPKRHRKIMQDAINEVRAFDGEHCLQFRMDDDDAVGVRYVERLREVAQDIKGLAAKNKYVAIDFNQGFVARASAKGIEAMPTKLPYTTAGLGLMFKPKIVQSVMNFAHVKVAQNMPTVTITNEDMVLRGHNEFNDSRQKGNVKPVPLELLDAEGEAHLRDVFNIDADHVRRVFSTL</sequence>